<sequence>MRKFTIAAATVALGLSGVAMAGTAVAAPTGAAGTVTPNSAACGHNGPNNDPNTGHATTAANIRNGSSTSCPAVGAAQPGDVLDYYCYTSAGSYTWTFVRDTRTGTIGWIRDDLLSGNGSYYYCGF</sequence>
<feature type="chain" id="PRO_5038674977" description="SH3b domain-containing protein" evidence="1">
    <location>
        <begin position="22"/>
        <end position="125"/>
    </location>
</feature>
<evidence type="ECO:0008006" key="4">
    <source>
        <dbReference type="Google" id="ProtNLM"/>
    </source>
</evidence>
<dbReference type="HOGENOM" id="CLU_161148_0_0_11"/>
<accession>A0A0H3D5S1</accession>
<dbReference type="eggNOG" id="COG4991">
    <property type="taxonomic scope" value="Bacteria"/>
</dbReference>
<evidence type="ECO:0000313" key="2">
    <source>
        <dbReference type="EMBL" id="ADJ45453.1"/>
    </source>
</evidence>
<organism evidence="2 3">
    <name type="scientific">Amycolatopsis mediterranei (strain U-32)</name>
    <dbReference type="NCBI Taxonomy" id="749927"/>
    <lineage>
        <taxon>Bacteria</taxon>
        <taxon>Bacillati</taxon>
        <taxon>Actinomycetota</taxon>
        <taxon>Actinomycetes</taxon>
        <taxon>Pseudonocardiales</taxon>
        <taxon>Pseudonocardiaceae</taxon>
        <taxon>Amycolatopsis</taxon>
    </lineage>
</organism>
<dbReference type="KEGG" id="amd:AMED_3670"/>
<dbReference type="AlphaFoldDB" id="A0A0H3D5S1"/>
<dbReference type="EMBL" id="CP002000">
    <property type="protein sequence ID" value="ADJ45453.1"/>
    <property type="molecule type" value="Genomic_DNA"/>
</dbReference>
<dbReference type="Gene3D" id="2.30.30.40">
    <property type="entry name" value="SH3 Domains"/>
    <property type="match status" value="1"/>
</dbReference>
<dbReference type="RefSeq" id="WP_013225525.1">
    <property type="nucleotide sequence ID" value="NC_014318.1"/>
</dbReference>
<evidence type="ECO:0000256" key="1">
    <source>
        <dbReference type="SAM" id="SignalP"/>
    </source>
</evidence>
<dbReference type="PATRIC" id="fig|749927.5.peg.3794"/>
<dbReference type="Proteomes" id="UP000000328">
    <property type="component" value="Chromosome"/>
</dbReference>
<gene>
    <name evidence="2" type="ordered locus">AMED_3670</name>
</gene>
<keyword evidence="1" id="KW-0732">Signal</keyword>
<reference evidence="2 3" key="1">
    <citation type="journal article" date="2010" name="Cell Res.">
        <title>Complete genome sequence of the rifamycin SV-producing Amycolatopsis mediterranei U32 revealed its genetic characteristics in phylogeny and metabolism.</title>
        <authorList>
            <person name="Zhao W."/>
            <person name="Zhong Y."/>
            <person name="Yuan H."/>
            <person name="Wang J."/>
            <person name="Zheng H."/>
            <person name="Wang Y."/>
            <person name="Cen X."/>
            <person name="Xu F."/>
            <person name="Bai J."/>
            <person name="Han X."/>
            <person name="Lu G."/>
            <person name="Zhu Y."/>
            <person name="Shao Z."/>
            <person name="Yan H."/>
            <person name="Li C."/>
            <person name="Peng N."/>
            <person name="Zhang Z."/>
            <person name="Zhang Y."/>
            <person name="Lin W."/>
            <person name="Fan Y."/>
            <person name="Qin Z."/>
            <person name="Hu Y."/>
            <person name="Zhu B."/>
            <person name="Wang S."/>
            <person name="Ding X."/>
            <person name="Zhao G.P."/>
        </authorList>
    </citation>
    <scope>NUCLEOTIDE SEQUENCE [LARGE SCALE GENOMIC DNA]</scope>
    <source>
        <strain evidence="3">U-32</strain>
    </source>
</reference>
<protein>
    <recommendedName>
        <fullName evidence="4">SH3b domain-containing protein</fullName>
    </recommendedName>
</protein>
<proteinExistence type="predicted"/>
<dbReference type="OrthoDB" id="3697954at2"/>
<feature type="signal peptide" evidence="1">
    <location>
        <begin position="1"/>
        <end position="21"/>
    </location>
</feature>
<dbReference type="GeneID" id="92871421"/>
<evidence type="ECO:0000313" key="3">
    <source>
        <dbReference type="Proteomes" id="UP000000328"/>
    </source>
</evidence>
<name>A0A0H3D5S1_AMYMU</name>